<dbReference type="SUPFAM" id="SSF64167">
    <property type="entry name" value="SurE-like"/>
    <property type="match status" value="1"/>
</dbReference>
<gene>
    <name evidence="6" type="ORF">SLEP1_g21413</name>
</gene>
<evidence type="ECO:0000256" key="2">
    <source>
        <dbReference type="ARBA" id="ARBA00022723"/>
    </source>
</evidence>
<proteinExistence type="inferred from homology"/>
<organism evidence="6 7">
    <name type="scientific">Rubroshorea leprosula</name>
    <dbReference type="NCBI Taxonomy" id="152421"/>
    <lineage>
        <taxon>Eukaryota</taxon>
        <taxon>Viridiplantae</taxon>
        <taxon>Streptophyta</taxon>
        <taxon>Embryophyta</taxon>
        <taxon>Tracheophyta</taxon>
        <taxon>Spermatophyta</taxon>
        <taxon>Magnoliopsida</taxon>
        <taxon>eudicotyledons</taxon>
        <taxon>Gunneridae</taxon>
        <taxon>Pentapetalae</taxon>
        <taxon>rosids</taxon>
        <taxon>malvids</taxon>
        <taxon>Malvales</taxon>
        <taxon>Dipterocarpaceae</taxon>
        <taxon>Rubroshorea</taxon>
    </lineage>
</organism>
<evidence type="ECO:0000256" key="3">
    <source>
        <dbReference type="ARBA" id="ARBA00022801"/>
    </source>
</evidence>
<accession>A0AAV5JHV4</accession>
<dbReference type="HAMAP" id="MF_00060">
    <property type="entry name" value="SurE"/>
    <property type="match status" value="1"/>
</dbReference>
<dbReference type="Pfam" id="PF01975">
    <property type="entry name" value="SurE"/>
    <property type="match status" value="1"/>
</dbReference>
<dbReference type="PANTHER" id="PTHR30457:SF5">
    <property type="entry name" value="OS01G0709400 PROTEIN"/>
    <property type="match status" value="1"/>
</dbReference>
<protein>
    <recommendedName>
        <fullName evidence="5">Survival protein SurE-like phosphatase/nucleotidase domain-containing protein</fullName>
    </recommendedName>
</protein>
<dbReference type="Proteomes" id="UP001054252">
    <property type="component" value="Unassembled WGS sequence"/>
</dbReference>
<comment type="caution">
    <text evidence="6">The sequence shown here is derived from an EMBL/GenBank/DDBJ whole genome shotgun (WGS) entry which is preliminary data.</text>
</comment>
<dbReference type="InterPro" id="IPR036523">
    <property type="entry name" value="SurE-like_sf"/>
</dbReference>
<sequence length="395" mass="41877">MTTTSVKNNLLPPGLVNNLQEVLQNRKGNAAQGEADNSAGESTEPSTSATNQNPADEIDGTKPVVLVTNGDGIESPGLVYLVEALVREGLYNVHVCAPQSDKSVSGHSVTLRETIAVTSAEIIGATAFEVSGTPVDCVSLALSGALFSWSKPVLVISGINRGSSCGHHMFHSGVVAGAREALISGVPSLSISLNWKKEESQESDFKDAVAVCLPLINAAIRDIEKGVFPQSCSLNIEIPTAPPANKGFKLTKPSMWRSALNWQAVSANRHPSAGFMSNQQSLGIQLAQLSRDASAAGAARRLTTQKKSLVEIESVGASGKSDNNRVKKYFRLEFLDKELKDTDDDLDFRALENGFIAVTPVSLSPHAESNIQTAASDWIAGALSSEQLDLQTNIN</sequence>
<feature type="compositionally biased region" description="Polar residues" evidence="4">
    <location>
        <begin position="39"/>
        <end position="54"/>
    </location>
</feature>
<comment type="similarity">
    <text evidence="1">Belongs to the SurE nucleotidase family.</text>
</comment>
<keyword evidence="7" id="KW-1185">Reference proteome</keyword>
<evidence type="ECO:0000259" key="5">
    <source>
        <dbReference type="Pfam" id="PF01975"/>
    </source>
</evidence>
<evidence type="ECO:0000313" key="7">
    <source>
        <dbReference type="Proteomes" id="UP001054252"/>
    </source>
</evidence>
<evidence type="ECO:0000256" key="1">
    <source>
        <dbReference type="ARBA" id="ARBA00011062"/>
    </source>
</evidence>
<keyword evidence="2" id="KW-0479">Metal-binding</keyword>
<reference evidence="6 7" key="1">
    <citation type="journal article" date="2021" name="Commun. Biol.">
        <title>The genome of Shorea leprosula (Dipterocarpaceae) highlights the ecological relevance of drought in aseasonal tropical rainforests.</title>
        <authorList>
            <person name="Ng K.K.S."/>
            <person name="Kobayashi M.J."/>
            <person name="Fawcett J.A."/>
            <person name="Hatakeyama M."/>
            <person name="Paape T."/>
            <person name="Ng C.H."/>
            <person name="Ang C.C."/>
            <person name="Tnah L.H."/>
            <person name="Lee C.T."/>
            <person name="Nishiyama T."/>
            <person name="Sese J."/>
            <person name="O'Brien M.J."/>
            <person name="Copetti D."/>
            <person name="Mohd Noor M.I."/>
            <person name="Ong R.C."/>
            <person name="Putra M."/>
            <person name="Sireger I.Z."/>
            <person name="Indrioko S."/>
            <person name="Kosugi Y."/>
            <person name="Izuno A."/>
            <person name="Isagi Y."/>
            <person name="Lee S.L."/>
            <person name="Shimizu K.K."/>
        </authorList>
    </citation>
    <scope>NUCLEOTIDE SEQUENCE [LARGE SCALE GENOMIC DNA]</scope>
    <source>
        <strain evidence="6">214</strain>
    </source>
</reference>
<dbReference type="PANTHER" id="PTHR30457">
    <property type="entry name" value="5'-NUCLEOTIDASE SURE"/>
    <property type="match status" value="1"/>
</dbReference>
<dbReference type="AlphaFoldDB" id="A0AAV5JHV4"/>
<name>A0AAV5JHV4_9ROSI</name>
<dbReference type="Gene3D" id="3.40.1210.10">
    <property type="entry name" value="Survival protein SurE-like phosphatase/nucleotidase"/>
    <property type="match status" value="1"/>
</dbReference>
<dbReference type="InterPro" id="IPR002828">
    <property type="entry name" value="SurE-like_Pase/nucleotidase"/>
</dbReference>
<feature type="domain" description="Survival protein SurE-like phosphatase/nucleotidase" evidence="5">
    <location>
        <begin position="65"/>
        <end position="257"/>
    </location>
</feature>
<evidence type="ECO:0000313" key="6">
    <source>
        <dbReference type="EMBL" id="GKV09985.1"/>
    </source>
</evidence>
<dbReference type="GO" id="GO:0046872">
    <property type="term" value="F:metal ion binding"/>
    <property type="evidence" value="ECO:0007669"/>
    <property type="project" value="UniProtKB-KW"/>
</dbReference>
<dbReference type="InterPro" id="IPR030048">
    <property type="entry name" value="SurE"/>
</dbReference>
<dbReference type="GO" id="GO:0008252">
    <property type="term" value="F:nucleotidase activity"/>
    <property type="evidence" value="ECO:0007669"/>
    <property type="project" value="InterPro"/>
</dbReference>
<evidence type="ECO:0000256" key="4">
    <source>
        <dbReference type="SAM" id="MobiDB-lite"/>
    </source>
</evidence>
<feature type="region of interest" description="Disordered" evidence="4">
    <location>
        <begin position="26"/>
        <end position="60"/>
    </location>
</feature>
<dbReference type="EMBL" id="BPVZ01000031">
    <property type="protein sequence ID" value="GKV09985.1"/>
    <property type="molecule type" value="Genomic_DNA"/>
</dbReference>
<keyword evidence="3" id="KW-0378">Hydrolase</keyword>